<dbReference type="AlphaFoldDB" id="A0A9X4S6L8"/>
<keyword evidence="6" id="KW-1185">Reference proteome</keyword>
<gene>
    <name evidence="5" type="ORF">H010_01500</name>
</gene>
<evidence type="ECO:0000256" key="2">
    <source>
        <dbReference type="ARBA" id="ARBA00023125"/>
    </source>
</evidence>
<keyword evidence="2" id="KW-0238">DNA-binding</keyword>
<dbReference type="GO" id="GO:0005829">
    <property type="term" value="C:cytosol"/>
    <property type="evidence" value="ECO:0007669"/>
    <property type="project" value="TreeGrafter"/>
</dbReference>
<dbReference type="InterPro" id="IPR019887">
    <property type="entry name" value="Tscrpt_reg_AsnC/Lrp_C"/>
</dbReference>
<dbReference type="Gene3D" id="3.30.70.920">
    <property type="match status" value="1"/>
</dbReference>
<accession>A0A9X4S6L8</accession>
<dbReference type="Proteomes" id="UP001152876">
    <property type="component" value="Unassembled WGS sequence"/>
</dbReference>
<protein>
    <submittedName>
        <fullName evidence="5">AsnC family transcriptional regulator</fullName>
    </submittedName>
</protein>
<evidence type="ECO:0000256" key="3">
    <source>
        <dbReference type="ARBA" id="ARBA00023163"/>
    </source>
</evidence>
<evidence type="ECO:0000313" key="5">
    <source>
        <dbReference type="EMBL" id="MDG5973907.1"/>
    </source>
</evidence>
<evidence type="ECO:0000259" key="4">
    <source>
        <dbReference type="PROSITE" id="PS50956"/>
    </source>
</evidence>
<dbReference type="RefSeq" id="WP_068168728.1">
    <property type="nucleotide sequence ID" value="NZ_AOGK01000001.1"/>
</dbReference>
<dbReference type="Pfam" id="PF13404">
    <property type="entry name" value="HTH_AsnC-type"/>
    <property type="match status" value="1"/>
</dbReference>
<dbReference type="EMBL" id="AOGK01000001">
    <property type="protein sequence ID" value="MDG5973907.1"/>
    <property type="molecule type" value="Genomic_DNA"/>
</dbReference>
<dbReference type="PANTHER" id="PTHR30154:SF34">
    <property type="entry name" value="TRANSCRIPTIONAL REGULATOR AZLB"/>
    <property type="match status" value="1"/>
</dbReference>
<dbReference type="InterPro" id="IPR019888">
    <property type="entry name" value="Tscrpt_reg_AsnC-like"/>
</dbReference>
<keyword evidence="3" id="KW-0804">Transcription</keyword>
<evidence type="ECO:0000313" key="6">
    <source>
        <dbReference type="Proteomes" id="UP001152876"/>
    </source>
</evidence>
<dbReference type="PROSITE" id="PS50956">
    <property type="entry name" value="HTH_ASNC_2"/>
    <property type="match status" value="1"/>
</dbReference>
<dbReference type="InterPro" id="IPR036388">
    <property type="entry name" value="WH-like_DNA-bd_sf"/>
</dbReference>
<sequence>MDTELDGFDRKILDLVQKDCQLTAEVIAEAVGLSASAVQRRLRRMRSEKTISAEVAVVNPQAVGHTMSFLAGLEIKDNYEALPRIRQWAQTEPAVQQVYYVTGSFDIMMVVVARDVKAYDALAARLMADVPQVIRMTTHVVIDAMKVGLYVPLDQAG</sequence>
<dbReference type="OrthoDB" id="8590699at2"/>
<dbReference type="SUPFAM" id="SSF54909">
    <property type="entry name" value="Dimeric alpha+beta barrel"/>
    <property type="match status" value="1"/>
</dbReference>
<dbReference type="PANTHER" id="PTHR30154">
    <property type="entry name" value="LEUCINE-RESPONSIVE REGULATORY PROTEIN"/>
    <property type="match status" value="1"/>
</dbReference>
<proteinExistence type="predicted"/>
<keyword evidence="1" id="KW-0805">Transcription regulation</keyword>
<dbReference type="Gene3D" id="1.10.10.10">
    <property type="entry name" value="Winged helix-like DNA-binding domain superfamily/Winged helix DNA-binding domain"/>
    <property type="match status" value="1"/>
</dbReference>
<dbReference type="Pfam" id="PF01037">
    <property type="entry name" value="AsnC_trans_reg"/>
    <property type="match status" value="1"/>
</dbReference>
<dbReference type="GO" id="GO:0043200">
    <property type="term" value="P:response to amino acid"/>
    <property type="evidence" value="ECO:0007669"/>
    <property type="project" value="TreeGrafter"/>
</dbReference>
<dbReference type="InterPro" id="IPR011008">
    <property type="entry name" value="Dimeric_a/b-barrel"/>
</dbReference>
<dbReference type="GO" id="GO:0043565">
    <property type="term" value="F:sequence-specific DNA binding"/>
    <property type="evidence" value="ECO:0007669"/>
    <property type="project" value="InterPro"/>
</dbReference>
<dbReference type="InterPro" id="IPR000485">
    <property type="entry name" value="AsnC-type_HTH_dom"/>
</dbReference>
<evidence type="ECO:0000256" key="1">
    <source>
        <dbReference type="ARBA" id="ARBA00023015"/>
    </source>
</evidence>
<dbReference type="PRINTS" id="PR00033">
    <property type="entry name" value="HTHASNC"/>
</dbReference>
<dbReference type="SUPFAM" id="SSF46785">
    <property type="entry name" value="Winged helix' DNA-binding domain"/>
    <property type="match status" value="1"/>
</dbReference>
<dbReference type="InterPro" id="IPR036390">
    <property type="entry name" value="WH_DNA-bd_sf"/>
</dbReference>
<feature type="domain" description="HTH asnC-type" evidence="4">
    <location>
        <begin position="5"/>
        <end position="66"/>
    </location>
</feature>
<organism evidence="5 6">
    <name type="scientific">Hydrogenophaga taeniospiralis CCUG 15921</name>
    <dbReference type="NCBI Taxonomy" id="1281780"/>
    <lineage>
        <taxon>Bacteria</taxon>
        <taxon>Pseudomonadati</taxon>
        <taxon>Pseudomonadota</taxon>
        <taxon>Betaproteobacteria</taxon>
        <taxon>Burkholderiales</taxon>
        <taxon>Comamonadaceae</taxon>
        <taxon>Hydrogenophaga</taxon>
    </lineage>
</organism>
<reference evidence="5" key="1">
    <citation type="submission" date="2013-01" db="EMBL/GenBank/DDBJ databases">
        <title>Genome draft of Hydrogenophaga taeniospiralis 2K1.</title>
        <authorList>
            <person name="Gomila M."/>
            <person name="Lalucat J."/>
        </authorList>
    </citation>
    <scope>NUCLEOTIDE SEQUENCE</scope>
    <source>
        <strain evidence="5">CCUG 15921</strain>
    </source>
</reference>
<name>A0A9X4S6L8_9BURK</name>
<comment type="caution">
    <text evidence="5">The sequence shown here is derived from an EMBL/GenBank/DDBJ whole genome shotgun (WGS) entry which is preliminary data.</text>
</comment>
<dbReference type="SMART" id="SM00344">
    <property type="entry name" value="HTH_ASNC"/>
    <property type="match status" value="1"/>
</dbReference>